<evidence type="ECO:0000313" key="4">
    <source>
        <dbReference type="Proteomes" id="UP000515307"/>
    </source>
</evidence>
<feature type="domain" description="Hemerythrin-like" evidence="2">
    <location>
        <begin position="7"/>
        <end position="125"/>
    </location>
</feature>
<dbReference type="EMBL" id="CP045702">
    <property type="protein sequence ID" value="QNE78797.1"/>
    <property type="molecule type" value="Genomic_DNA"/>
</dbReference>
<protein>
    <submittedName>
        <fullName evidence="3">Hemerythrin domain-containing protein</fullName>
    </submittedName>
</protein>
<dbReference type="PANTHER" id="PTHR35585">
    <property type="entry name" value="HHE DOMAIN PROTEIN (AFU_ORTHOLOGUE AFUA_4G00730)"/>
    <property type="match status" value="1"/>
</dbReference>
<dbReference type="PANTHER" id="PTHR35585:SF1">
    <property type="entry name" value="HHE DOMAIN PROTEIN (AFU_ORTHOLOGUE AFUA_4G00730)"/>
    <property type="match status" value="1"/>
</dbReference>
<evidence type="ECO:0000259" key="2">
    <source>
        <dbReference type="Pfam" id="PF01814"/>
    </source>
</evidence>
<dbReference type="InterPro" id="IPR012312">
    <property type="entry name" value="Hemerythrin-like"/>
</dbReference>
<gene>
    <name evidence="3" type="ORF">F0344_33100</name>
</gene>
<keyword evidence="4" id="KW-1185">Reference proteome</keyword>
<name>A0A7G7BTY2_9ACTN</name>
<accession>A0A7G7BTY2</accession>
<evidence type="ECO:0000313" key="3">
    <source>
        <dbReference type="EMBL" id="QNE78797.1"/>
    </source>
</evidence>
<proteinExistence type="predicted"/>
<dbReference type="Gene3D" id="1.20.120.520">
    <property type="entry name" value="nmb1532 protein domain like"/>
    <property type="match status" value="1"/>
</dbReference>
<dbReference type="AlphaFoldDB" id="A0A7G7BTY2"/>
<organism evidence="3 4">
    <name type="scientific">Streptomyces finlayi</name>
    <dbReference type="NCBI Taxonomy" id="67296"/>
    <lineage>
        <taxon>Bacteria</taxon>
        <taxon>Bacillati</taxon>
        <taxon>Actinomycetota</taxon>
        <taxon>Actinomycetes</taxon>
        <taxon>Kitasatosporales</taxon>
        <taxon>Streptomycetaceae</taxon>
        <taxon>Streptomyces</taxon>
    </lineage>
</organism>
<sequence>MGHGGNVIAELTADHREVEELFAQIEGQPVGHSDRRQLVDQLISELVRHSVAEEMHLYPSVRRHVPDGDELADKEIADHGRIERMLKDLEERDAGDPEFNDLVAKLKFAVAAHVRAEESELFPELTASCSPEELNTLGQLVRRAKETVPTRPHHSMPDTPPANKVLAPGAGLVDRLRDLLSGRDSSS</sequence>
<feature type="region of interest" description="Disordered" evidence="1">
    <location>
        <begin position="146"/>
        <end position="168"/>
    </location>
</feature>
<evidence type="ECO:0000256" key="1">
    <source>
        <dbReference type="SAM" id="MobiDB-lite"/>
    </source>
</evidence>
<reference evidence="4" key="1">
    <citation type="submission" date="2019-10" db="EMBL/GenBank/DDBJ databases">
        <title>Antimicrobial potential of Antarctic Bacteria.</title>
        <authorList>
            <person name="Benaud N."/>
            <person name="Edwards R.J."/>
            <person name="Ferrari B.C."/>
        </authorList>
    </citation>
    <scope>NUCLEOTIDE SEQUENCE [LARGE SCALE GENOMIC DNA]</scope>
    <source>
        <strain evidence="4">NBSH44</strain>
    </source>
</reference>
<dbReference type="Proteomes" id="UP000515307">
    <property type="component" value="Chromosome"/>
</dbReference>
<dbReference type="RefSeq" id="WP_185302256.1">
    <property type="nucleotide sequence ID" value="NZ_CP045702.1"/>
</dbReference>
<dbReference type="CDD" id="cd12108">
    <property type="entry name" value="Hr-like"/>
    <property type="match status" value="1"/>
</dbReference>
<dbReference type="Pfam" id="PF01814">
    <property type="entry name" value="Hemerythrin"/>
    <property type="match status" value="1"/>
</dbReference>
<dbReference type="KEGG" id="sfiy:F0344_33100"/>